<name>A0A0F9XWP9_9ZZZZ</name>
<organism evidence="1">
    <name type="scientific">marine sediment metagenome</name>
    <dbReference type="NCBI Taxonomy" id="412755"/>
    <lineage>
        <taxon>unclassified sequences</taxon>
        <taxon>metagenomes</taxon>
        <taxon>ecological metagenomes</taxon>
    </lineage>
</organism>
<accession>A0A0F9XWP9</accession>
<protein>
    <submittedName>
        <fullName evidence="1">Uncharacterized protein</fullName>
    </submittedName>
</protein>
<proteinExistence type="predicted"/>
<evidence type="ECO:0000313" key="1">
    <source>
        <dbReference type="EMBL" id="KKN96838.1"/>
    </source>
</evidence>
<dbReference type="EMBL" id="LAZR01000062">
    <property type="protein sequence ID" value="KKN96838.1"/>
    <property type="molecule type" value="Genomic_DNA"/>
</dbReference>
<comment type="caution">
    <text evidence="1">The sequence shown here is derived from an EMBL/GenBank/DDBJ whole genome shotgun (WGS) entry which is preliminary data.</text>
</comment>
<sequence length="144" mass="14817">MAQVNGITVDFTLSPRIITVPVPLVEISVQDLHDTLTNIEDDPHNGMQYDRLIRSAGKESLGGSIAVGITATLLNAKLAFAARGGPTFIQCLVSGGNLVAVDDVGAPISAIEPTAFTQVVTAASSSATSLDIGALTVAQFLALK</sequence>
<dbReference type="AlphaFoldDB" id="A0A0F9XWP9"/>
<gene>
    <name evidence="1" type="ORF">LCGC14_0164820</name>
</gene>
<reference evidence="1" key="1">
    <citation type="journal article" date="2015" name="Nature">
        <title>Complex archaea that bridge the gap between prokaryotes and eukaryotes.</title>
        <authorList>
            <person name="Spang A."/>
            <person name="Saw J.H."/>
            <person name="Jorgensen S.L."/>
            <person name="Zaremba-Niedzwiedzka K."/>
            <person name="Martijn J."/>
            <person name="Lind A.E."/>
            <person name="van Eijk R."/>
            <person name="Schleper C."/>
            <person name="Guy L."/>
            <person name="Ettema T.J."/>
        </authorList>
    </citation>
    <scope>NUCLEOTIDE SEQUENCE</scope>
</reference>